<dbReference type="OrthoDB" id="7335480at2"/>
<dbReference type="Gene3D" id="2.70.98.70">
    <property type="match status" value="1"/>
</dbReference>
<dbReference type="AlphaFoldDB" id="I6Z611"/>
<dbReference type="InterPro" id="IPR031680">
    <property type="entry name" value="Hepar_II_III_N"/>
</dbReference>
<feature type="domain" description="Heparin-sulfate lyase N-terminal" evidence="1">
    <location>
        <begin position="38"/>
        <end position="354"/>
    </location>
</feature>
<dbReference type="RefSeq" id="WP_014856035.1">
    <property type="nucleotide sequence ID" value="NC_018178.1"/>
</dbReference>
<name>I6Z611_MELRP</name>
<dbReference type="SUPFAM" id="SSF48230">
    <property type="entry name" value="Chondroitin AC/alginate lyase"/>
    <property type="match status" value="1"/>
</dbReference>
<dbReference type="PANTHER" id="PTHR39210:SF1">
    <property type="entry name" value="HEPARIN-SULFATE LYASE"/>
    <property type="match status" value="1"/>
</dbReference>
<dbReference type="InterPro" id="IPR008929">
    <property type="entry name" value="Chondroitin_lyas"/>
</dbReference>
<evidence type="ECO:0000259" key="1">
    <source>
        <dbReference type="Pfam" id="PF16889"/>
    </source>
</evidence>
<accession>I6Z611</accession>
<protein>
    <submittedName>
        <fullName evidence="2">Heparinase III protein</fullName>
    </submittedName>
</protein>
<dbReference type="KEGG" id="mro:MROS_1363"/>
<dbReference type="Gene3D" id="1.50.10.100">
    <property type="entry name" value="Chondroitin AC/alginate lyase"/>
    <property type="match status" value="1"/>
</dbReference>
<organism evidence="2 3">
    <name type="scientific">Melioribacter roseus (strain DSM 23840 / JCM 17771 / VKM B-2668 / P3M-2)</name>
    <dbReference type="NCBI Taxonomy" id="1191523"/>
    <lineage>
        <taxon>Bacteria</taxon>
        <taxon>Pseudomonadati</taxon>
        <taxon>Ignavibacteriota</taxon>
        <taxon>Ignavibacteria</taxon>
        <taxon>Ignavibacteriales</taxon>
        <taxon>Melioribacteraceae</taxon>
        <taxon>Melioribacter</taxon>
    </lineage>
</organism>
<dbReference type="Pfam" id="PF16889">
    <property type="entry name" value="Hepar_II_III_N"/>
    <property type="match status" value="1"/>
</dbReference>
<dbReference type="Proteomes" id="UP000009011">
    <property type="component" value="Chromosome"/>
</dbReference>
<proteinExistence type="predicted"/>
<dbReference type="PANTHER" id="PTHR39210">
    <property type="entry name" value="HEPARIN-SULFATE LYASE"/>
    <property type="match status" value="1"/>
</dbReference>
<gene>
    <name evidence="2" type="ordered locus">MROS_1363</name>
</gene>
<dbReference type="STRING" id="1191523.MROS_1363"/>
<reference evidence="2 3" key="1">
    <citation type="journal article" date="2013" name="PLoS ONE">
        <title>Genomic analysis of Melioribacter roseus, facultatively anaerobic organotrophic bacterium representing a novel deep lineage within Bacteriodetes/Chlorobi group.</title>
        <authorList>
            <person name="Kadnikov V.V."/>
            <person name="Mardanov A.V."/>
            <person name="Podosokorskaya O.A."/>
            <person name="Gavrilov S.N."/>
            <person name="Kublanov I.V."/>
            <person name="Beletsky A.V."/>
            <person name="Bonch-Osmolovskaya E.A."/>
            <person name="Ravin N.V."/>
        </authorList>
    </citation>
    <scope>NUCLEOTIDE SEQUENCE [LARGE SCALE GENOMIC DNA]</scope>
    <source>
        <strain evidence="3">JCM 17771 / P3M-2</strain>
    </source>
</reference>
<sequence>MRKNILLFLLLSFTLYYGQNSVQDNVPRNRLLSDDELMNLLDLTVPQLKSIYDYYKRDKEKGLIQLAEYFRKRNNVNYFFNNVSLKERLASFGNEYPDAVVMYIEDSKKFLRTFGTDIDWKLPSVDKHGRKLNPNALRYVSRFERASEMALASYYAKDDRYVKSLLLLVKDFIRDYENKETEIGGNDLFERFYAGHRLRNLLQAYHFMLGADYLDWKDQIFLIKLFLLHGARIVDVSKVYNYGNHQTHGLEALYETTLMFPEFTIAKLWNKIALNTLMEHIKTEVMEDGFQFERASHYFKLELINYFRVSQLSRRNNVELPELFRRRFHRMFDAIVKLALPSGELPVLQDAQATYGAENDSLENLEAAELPDIKTSIIMTIGAAFFLDKNYKSYSCYKFPSELYWFFSAKEIEDYHKLIPERQNISSAFLEQTKYFVMRSGSDSSSLYLLVDAGLAKLKPDHTHGGVLGIVAHGYGEELLPSYRVRYSDVSIQYMKNSLTKNVALADRYLQGRDWIDNHARTGFGKWNILPEPLIHDLYIGSNFDYIMAEHNGFDTLGVNYNREILFVKPYFWLLTDNFTSKEIHNYQQIFQGEYERESMNNGVVKHKGNVRFYILQADQTDMDINKISKYGIDAVLFEKHSVNDYSFNTLLFPTLNDKVTPSIRKYNNPNYVLLTVTSGGLKADVYIKKGDELKLPEIKTDAQFVCILSRDEEPSALLLYKGSYVRYDGLDTKQSNKSVYEYQKSADGWKLVNKSYDK</sequence>
<dbReference type="HOGENOM" id="CLU_373289_0_0_10"/>
<evidence type="ECO:0000313" key="3">
    <source>
        <dbReference type="Proteomes" id="UP000009011"/>
    </source>
</evidence>
<dbReference type="eggNOG" id="COG5360">
    <property type="taxonomic scope" value="Bacteria"/>
</dbReference>
<dbReference type="EMBL" id="CP003557">
    <property type="protein sequence ID" value="AFN74600.1"/>
    <property type="molecule type" value="Genomic_DNA"/>
</dbReference>
<keyword evidence="3" id="KW-1185">Reference proteome</keyword>
<evidence type="ECO:0000313" key="2">
    <source>
        <dbReference type="EMBL" id="AFN74600.1"/>
    </source>
</evidence>